<reference evidence="2" key="1">
    <citation type="submission" date="2021-03" db="EMBL/GenBank/DDBJ databases">
        <title>Chromosome level genome of the anhydrobiotic midge Polypedilum vanderplanki.</title>
        <authorList>
            <person name="Yoshida Y."/>
            <person name="Kikawada T."/>
            <person name="Gusev O."/>
        </authorList>
    </citation>
    <scope>NUCLEOTIDE SEQUENCE</scope>
    <source>
        <strain evidence="2">NIAS01</strain>
        <tissue evidence="2">Whole body or cell culture</tissue>
    </source>
</reference>
<name>A0A9J6BJB7_POLVA</name>
<protein>
    <submittedName>
        <fullName evidence="2">Uncharacterized protein</fullName>
    </submittedName>
</protein>
<keyword evidence="3" id="KW-1185">Reference proteome</keyword>
<comment type="caution">
    <text evidence="2">The sequence shown here is derived from an EMBL/GenBank/DDBJ whole genome shotgun (WGS) entry which is preliminary data.</text>
</comment>
<dbReference type="AlphaFoldDB" id="A0A9J6BJB7"/>
<dbReference type="EMBL" id="JADBJN010000004">
    <property type="protein sequence ID" value="KAG5669651.1"/>
    <property type="molecule type" value="Genomic_DNA"/>
</dbReference>
<dbReference type="OrthoDB" id="7474909at2759"/>
<feature type="transmembrane region" description="Helical" evidence="1">
    <location>
        <begin position="89"/>
        <end position="109"/>
    </location>
</feature>
<evidence type="ECO:0000313" key="3">
    <source>
        <dbReference type="Proteomes" id="UP001107558"/>
    </source>
</evidence>
<keyword evidence="1" id="KW-0812">Transmembrane</keyword>
<feature type="transmembrane region" description="Helical" evidence="1">
    <location>
        <begin position="115"/>
        <end position="134"/>
    </location>
</feature>
<proteinExistence type="predicted"/>
<feature type="transmembrane region" description="Helical" evidence="1">
    <location>
        <begin position="58"/>
        <end position="82"/>
    </location>
</feature>
<sequence length="161" mass="18654">MVFPTVNKCCFCISLTTGCLFLGAISVIVCTFYVGNVLYEIADYLLITPEDEYEIKDFIKLFLNLTFAVIVVLIDALFIYGIKRKEPSLMIYYLIIFGLFTFQAFYAAYDEIDPYVFIFSLIILYTFICIYSLYEKLLQTPRSEIPRAIHMRNNESIVTAL</sequence>
<accession>A0A9J6BJB7</accession>
<organism evidence="2 3">
    <name type="scientific">Polypedilum vanderplanki</name>
    <name type="common">Sleeping chironomid midge</name>
    <dbReference type="NCBI Taxonomy" id="319348"/>
    <lineage>
        <taxon>Eukaryota</taxon>
        <taxon>Metazoa</taxon>
        <taxon>Ecdysozoa</taxon>
        <taxon>Arthropoda</taxon>
        <taxon>Hexapoda</taxon>
        <taxon>Insecta</taxon>
        <taxon>Pterygota</taxon>
        <taxon>Neoptera</taxon>
        <taxon>Endopterygota</taxon>
        <taxon>Diptera</taxon>
        <taxon>Nematocera</taxon>
        <taxon>Chironomoidea</taxon>
        <taxon>Chironomidae</taxon>
        <taxon>Chironominae</taxon>
        <taxon>Polypedilum</taxon>
        <taxon>Polypedilum</taxon>
    </lineage>
</organism>
<gene>
    <name evidence="2" type="ORF">PVAND_017535</name>
</gene>
<keyword evidence="1" id="KW-1133">Transmembrane helix</keyword>
<evidence type="ECO:0000313" key="2">
    <source>
        <dbReference type="EMBL" id="KAG5669651.1"/>
    </source>
</evidence>
<dbReference type="Proteomes" id="UP001107558">
    <property type="component" value="Chromosome 4"/>
</dbReference>
<keyword evidence="1" id="KW-0472">Membrane</keyword>
<evidence type="ECO:0000256" key="1">
    <source>
        <dbReference type="SAM" id="Phobius"/>
    </source>
</evidence>
<feature type="transmembrane region" description="Helical" evidence="1">
    <location>
        <begin position="12"/>
        <end position="38"/>
    </location>
</feature>